<comment type="caution">
    <text evidence="3">The sequence shown here is derived from an EMBL/GenBank/DDBJ whole genome shotgun (WGS) entry which is preliminary data.</text>
</comment>
<keyword evidence="4" id="KW-1185">Reference proteome</keyword>
<dbReference type="InterPro" id="IPR032876">
    <property type="entry name" value="J_dom"/>
</dbReference>
<sequence>MKRLPILFTALWMLLAATSGAEAGPVAAAIGAVAGLLAKGGIAGFLIKTAIGLALNFVGSLIMKAMAPKEEPRGVNLQIQMGDDKPSGVIVGKYATAGRRKYIGVWGEVGQTPNAFVTDVIEVSNMPNGAGPAGIVSLWVNDELVEVLWGEPDPEGRGFPIAQYRDSKDQHHLWIRFLDGYQSEADPFLLAKFGTHPERPFLPTMIGRGCQVLIVTARYDSEGLFTNGLPQIVVEPQPIPLYDPRKDSSIGGSGSHRWGNVATYERSQNNAVIIYNIIRGLYYQGEWVFGGQNLGAHRLPTSSWFASMNECDRAIALAEGGTAPQFRSGYEILSDHEPLDVIEKFRLGCSGRITENGGLFKMLVGAPGAAVYSFTDDDIVITEGQTFAPFPTIDQTFNAIEATYPEPRERWAMKDAPRTDDAEMRASDAGKNLPFSVAFEAVPFPTQVQVLARTMLKDGRRFRVHVIVLPPDARPLEPNDVVAWTSKRNGYIDKDFIVESKDNLRNLCVQVTLREMDPTDYDWSSSFQKPVSVGWLGPIRPDTQLMTGWAVEPAIIYDSNNVPRRASMKVSCAPDLDDVRSVWVQVRHVASQQVVFDSDASAYAPPYAWLLDGNFLPNEDYEARGKYVPYSTRPTEWSAWLAVRTPDIRLTDRDVYLPGMLAEIQQHIQRMTEFATTGSRAAIERIRQLMLDEENEASSNFIDRKVIREEVELKIEDTRAFVGESIILAIGPDGVITAVLNEMSAEFETGLATVEQLVQTEVTRINGEIVATAQSIDVLEAHVDDVSASINIRATATAGGPAGGARYAVQVKHGSGENFVSSSLFLEATSGGLGYAGFVADRFYIANPTSVGSKFTPFVFQDGVMRVNAAVLASLIVGEIDAINIKAHSITTDQLKVGGVDTTALALQAATTASVVANSGSVSGGGWSTACQTSVSMAVGGTLFVLFTCRVDVTSTDGSAFASIVARILINGAEYMQVVAGQSSGGNNISGGSFSFVFPIPVGSGTFTVALQFSTTASTGASASASYSRLGVFGVKR</sequence>
<dbReference type="EMBL" id="JAGIYY010000003">
    <property type="protein sequence ID" value="MBP0439427.1"/>
    <property type="molecule type" value="Genomic_DNA"/>
</dbReference>
<gene>
    <name evidence="3" type="ORF">J5Y06_12270</name>
</gene>
<feature type="domain" description="Tip attachment protein J" evidence="2">
    <location>
        <begin position="337"/>
        <end position="487"/>
    </location>
</feature>
<feature type="signal peptide" evidence="1">
    <location>
        <begin position="1"/>
        <end position="23"/>
    </location>
</feature>
<dbReference type="Pfam" id="PF13550">
    <property type="entry name" value="Phage-tail_3"/>
    <property type="match status" value="1"/>
</dbReference>
<evidence type="ECO:0000313" key="3">
    <source>
        <dbReference type="EMBL" id="MBP0439427.1"/>
    </source>
</evidence>
<dbReference type="RefSeq" id="WP_209335431.1">
    <property type="nucleotide sequence ID" value="NZ_JAGIYY010000003.1"/>
</dbReference>
<organism evidence="3 4">
    <name type="scientific">Tianweitania sediminis</name>
    <dbReference type="NCBI Taxonomy" id="1502156"/>
    <lineage>
        <taxon>Bacteria</taxon>
        <taxon>Pseudomonadati</taxon>
        <taxon>Pseudomonadota</taxon>
        <taxon>Alphaproteobacteria</taxon>
        <taxon>Hyphomicrobiales</taxon>
        <taxon>Phyllobacteriaceae</taxon>
        <taxon>Tianweitania</taxon>
    </lineage>
</organism>
<dbReference type="AlphaFoldDB" id="A0A8J7R188"/>
<accession>A0A8J7R188</accession>
<proteinExistence type="predicted"/>
<name>A0A8J7R188_9HYPH</name>
<dbReference type="Proteomes" id="UP000666240">
    <property type="component" value="Unassembled WGS sequence"/>
</dbReference>
<keyword evidence="1" id="KW-0732">Signal</keyword>
<reference evidence="3" key="1">
    <citation type="submission" date="2021-03" db="EMBL/GenBank/DDBJ databases">
        <title>Genome sequencing and assembly of Tianweitania sediminis.</title>
        <authorList>
            <person name="Chhetri G."/>
        </authorList>
    </citation>
    <scope>NUCLEOTIDE SEQUENCE</scope>
    <source>
        <strain evidence="3">Z8</strain>
    </source>
</reference>
<evidence type="ECO:0000313" key="4">
    <source>
        <dbReference type="Proteomes" id="UP000666240"/>
    </source>
</evidence>
<feature type="chain" id="PRO_5035328618" evidence="1">
    <location>
        <begin position="24"/>
        <end position="1037"/>
    </location>
</feature>
<protein>
    <submittedName>
        <fullName evidence="3">Phage tail protein</fullName>
    </submittedName>
</protein>
<evidence type="ECO:0000256" key="1">
    <source>
        <dbReference type="SAM" id="SignalP"/>
    </source>
</evidence>
<evidence type="ECO:0000259" key="2">
    <source>
        <dbReference type="Pfam" id="PF13550"/>
    </source>
</evidence>